<protein>
    <submittedName>
        <fullName evidence="1">Uncharacterized protein</fullName>
    </submittedName>
</protein>
<gene>
    <name evidence="1" type="ORF">UFOVP719_18</name>
</gene>
<organism evidence="1">
    <name type="scientific">uncultured Caudovirales phage</name>
    <dbReference type="NCBI Taxonomy" id="2100421"/>
    <lineage>
        <taxon>Viruses</taxon>
        <taxon>Duplodnaviria</taxon>
        <taxon>Heunggongvirae</taxon>
        <taxon>Uroviricota</taxon>
        <taxon>Caudoviricetes</taxon>
        <taxon>Peduoviridae</taxon>
        <taxon>Maltschvirus</taxon>
        <taxon>Maltschvirus maltsch</taxon>
    </lineage>
</organism>
<name>A0A6J5NLF1_9CAUD</name>
<reference evidence="1" key="1">
    <citation type="submission" date="2020-04" db="EMBL/GenBank/DDBJ databases">
        <authorList>
            <person name="Chiriac C."/>
            <person name="Salcher M."/>
            <person name="Ghai R."/>
            <person name="Kavagutti S V."/>
        </authorList>
    </citation>
    <scope>NUCLEOTIDE SEQUENCE</scope>
</reference>
<evidence type="ECO:0000313" key="1">
    <source>
        <dbReference type="EMBL" id="CAB4159743.1"/>
    </source>
</evidence>
<sequence>MATNTSKVFIDIITQFTGTKSVKQAETSFDRLAKSIAKVVSVAAIEEFSRRSIKAFLADDAAAKQLEKTLTNLGVYFDSGVLSKYIQELQDTTGVLDDQLRPAFQSLAVATGDYTKAQDLLNTALDVSQATGKSLSSVSTALSRAYLGNFTAVSRLGAGISKAEIAAGDFNAIQEKLNKNFGGSALAAADTYAGQLRILKAALTDVQEIIGKGFVDAFADVVGEDGSATKFADSMRDAAQYVADIIGGIGVISAKLKGLPGAGFFSELLEISNSISGINLIANLGKDKRLKTASFMGASPEPAQIGYAKLAQDKKALAIAKKLSAEEKKKADAAKKAAKAAADKLKADKAAAVLNAAAKVLDVEQAQILAALGNEISQNDKDRLLLQQALLNDNAEAALKLSQKIITTQLNAIALGALNPLSGWNQNIGEVIASLIDLQRELVKVGEVALTGSQLLTADFADAVADSFDPSFDIADAETKKFLADMKALSGGSLSANPYGPESGSFRGYSGGGQGVKNAQFPDINVNVLIDPKDLTTVVTSSQQNETASGIVIGTSRINKFTGGTGL</sequence>
<dbReference type="EMBL" id="LR796689">
    <property type="protein sequence ID" value="CAB4159743.1"/>
    <property type="molecule type" value="Genomic_DNA"/>
</dbReference>
<accession>A0A6J5NLF1</accession>
<proteinExistence type="predicted"/>